<evidence type="ECO:0000313" key="2">
    <source>
        <dbReference type="EMBL" id="OQO69780.1"/>
    </source>
</evidence>
<keyword evidence="1" id="KW-1133">Transmembrane helix</keyword>
<name>A0A1V8YB00_9ENTE</name>
<comment type="caution">
    <text evidence="2">The sequence shown here is derived from an EMBL/GenBank/DDBJ whole genome shotgun (WGS) entry which is preliminary data.</text>
</comment>
<feature type="transmembrane region" description="Helical" evidence="1">
    <location>
        <begin position="12"/>
        <end position="35"/>
    </location>
</feature>
<sequence length="60" mass="7069">MQGTWGKNREHAFYFAALVLVISAIKMVFHVHFLLKQEGKEPFFFRHDSIKDKSMKSKGR</sequence>
<gene>
    <name evidence="2" type="ORF">BH747_09495</name>
</gene>
<dbReference type="AlphaFoldDB" id="A0A1V8YB00"/>
<dbReference type="STRING" id="112904.BH747_09495"/>
<reference evidence="2 3" key="1">
    <citation type="journal article" date="2017" name="BMC Microbiol.">
        <title>Comparative genomics of Enterococcus spp. isolated from bovine feces.</title>
        <authorList>
            <person name="Beukers A.G."/>
            <person name="Zaheer R."/>
            <person name="Goji N."/>
            <person name="Amoako K.K."/>
            <person name="Chaves A.V."/>
            <person name="Ward M.P."/>
            <person name="McAllister T.A."/>
        </authorList>
    </citation>
    <scope>NUCLEOTIDE SEQUENCE [LARGE SCALE GENOMIC DNA]</scope>
    <source>
        <strain evidence="2 3">F1129D 143</strain>
    </source>
</reference>
<organism evidence="2 3">
    <name type="scientific">Enterococcus villorum</name>
    <dbReference type="NCBI Taxonomy" id="112904"/>
    <lineage>
        <taxon>Bacteria</taxon>
        <taxon>Bacillati</taxon>
        <taxon>Bacillota</taxon>
        <taxon>Bacilli</taxon>
        <taxon>Lactobacillales</taxon>
        <taxon>Enterococcaceae</taxon>
        <taxon>Enterococcus</taxon>
    </lineage>
</organism>
<protein>
    <submittedName>
        <fullName evidence="2">Uncharacterized protein</fullName>
    </submittedName>
</protein>
<keyword evidence="1" id="KW-0812">Transmembrane</keyword>
<accession>A0A1V8YB00</accession>
<dbReference type="Proteomes" id="UP000192477">
    <property type="component" value="Unassembled WGS sequence"/>
</dbReference>
<evidence type="ECO:0000256" key="1">
    <source>
        <dbReference type="SAM" id="Phobius"/>
    </source>
</evidence>
<proteinExistence type="predicted"/>
<dbReference type="EMBL" id="MJEA01000009">
    <property type="protein sequence ID" value="OQO69780.1"/>
    <property type="molecule type" value="Genomic_DNA"/>
</dbReference>
<keyword evidence="1" id="KW-0472">Membrane</keyword>
<evidence type="ECO:0000313" key="3">
    <source>
        <dbReference type="Proteomes" id="UP000192477"/>
    </source>
</evidence>